<name>A0ABR2ZHA3_9AGAR</name>
<sequence>MEELTPDVNFEPFIAVEPGISLEGNHHTSVVSQALTAWTWLRPHAWTSKKAAKKALESSSMVHSMWDPRILDLFVEYGLRAHPDAKYAPPFSFTGVTTASTNVPEAASFRSDELAVDALQAYSEATREKPVHVVWGTISDAKSPETRDLLSMPPLVDNQFQ</sequence>
<accession>A0ABR2ZHA3</accession>
<proteinExistence type="predicted"/>
<dbReference type="Gene3D" id="3.40.50.1820">
    <property type="entry name" value="alpha/beta hydrolase"/>
    <property type="match status" value="1"/>
</dbReference>
<comment type="caution">
    <text evidence="1">The sequence shown here is derived from an EMBL/GenBank/DDBJ whole genome shotgun (WGS) entry which is preliminary data.</text>
</comment>
<reference evidence="1 2" key="1">
    <citation type="submission" date="2024-05" db="EMBL/GenBank/DDBJ databases">
        <title>A draft genome resource for the thread blight pathogen Marasmius tenuissimus strain MS-2.</title>
        <authorList>
            <person name="Yulfo-Soto G.E."/>
            <person name="Baruah I.K."/>
            <person name="Amoako-Attah I."/>
            <person name="Bukari Y."/>
            <person name="Meinhardt L.W."/>
            <person name="Bailey B.A."/>
            <person name="Cohen S.P."/>
        </authorList>
    </citation>
    <scope>NUCLEOTIDE SEQUENCE [LARGE SCALE GENOMIC DNA]</scope>
    <source>
        <strain evidence="1 2">MS-2</strain>
    </source>
</reference>
<organism evidence="1 2">
    <name type="scientific">Marasmius tenuissimus</name>
    <dbReference type="NCBI Taxonomy" id="585030"/>
    <lineage>
        <taxon>Eukaryota</taxon>
        <taxon>Fungi</taxon>
        <taxon>Dikarya</taxon>
        <taxon>Basidiomycota</taxon>
        <taxon>Agaricomycotina</taxon>
        <taxon>Agaricomycetes</taxon>
        <taxon>Agaricomycetidae</taxon>
        <taxon>Agaricales</taxon>
        <taxon>Marasmiineae</taxon>
        <taxon>Marasmiaceae</taxon>
        <taxon>Marasmius</taxon>
    </lineage>
</organism>
<keyword evidence="2" id="KW-1185">Reference proteome</keyword>
<protein>
    <submittedName>
        <fullName evidence="1">Uncharacterized protein</fullName>
    </submittedName>
</protein>
<gene>
    <name evidence="1" type="ORF">AAF712_012156</name>
</gene>
<dbReference type="EMBL" id="JBBXMP010000150">
    <property type="protein sequence ID" value="KAL0061035.1"/>
    <property type="molecule type" value="Genomic_DNA"/>
</dbReference>
<dbReference type="Proteomes" id="UP001437256">
    <property type="component" value="Unassembled WGS sequence"/>
</dbReference>
<evidence type="ECO:0000313" key="2">
    <source>
        <dbReference type="Proteomes" id="UP001437256"/>
    </source>
</evidence>
<dbReference type="InterPro" id="IPR029058">
    <property type="entry name" value="AB_hydrolase_fold"/>
</dbReference>
<evidence type="ECO:0000313" key="1">
    <source>
        <dbReference type="EMBL" id="KAL0061035.1"/>
    </source>
</evidence>